<evidence type="ECO:0000259" key="7">
    <source>
        <dbReference type="PROSITE" id="PS50059"/>
    </source>
</evidence>
<evidence type="ECO:0000313" key="8">
    <source>
        <dbReference type="EMBL" id="SDO14681.1"/>
    </source>
</evidence>
<keyword evidence="4 5" id="KW-0413">Isomerase</keyword>
<evidence type="ECO:0000256" key="3">
    <source>
        <dbReference type="ARBA" id="ARBA00023110"/>
    </source>
</evidence>
<dbReference type="SUPFAM" id="SSF54534">
    <property type="entry name" value="FKBP-like"/>
    <property type="match status" value="1"/>
</dbReference>
<dbReference type="InterPro" id="IPR046357">
    <property type="entry name" value="PPIase_dom_sf"/>
</dbReference>
<dbReference type="EMBL" id="FNGY01000012">
    <property type="protein sequence ID" value="SDO14681.1"/>
    <property type="molecule type" value="Genomic_DNA"/>
</dbReference>
<dbReference type="Gene3D" id="3.10.50.40">
    <property type="match status" value="1"/>
</dbReference>
<keyword evidence="9" id="KW-1185">Reference proteome</keyword>
<evidence type="ECO:0000256" key="5">
    <source>
        <dbReference type="PROSITE-ProRule" id="PRU00277"/>
    </source>
</evidence>
<evidence type="ECO:0000256" key="6">
    <source>
        <dbReference type="RuleBase" id="RU003915"/>
    </source>
</evidence>
<evidence type="ECO:0000256" key="4">
    <source>
        <dbReference type="ARBA" id="ARBA00023235"/>
    </source>
</evidence>
<comment type="similarity">
    <text evidence="2 6">Belongs to the FKBP-type PPIase family.</text>
</comment>
<dbReference type="Gene3D" id="1.10.287.460">
    <property type="entry name" value="Peptidyl-prolyl cis-trans isomerase, FKBP-type, N-terminal domain"/>
    <property type="match status" value="1"/>
</dbReference>
<keyword evidence="3 5" id="KW-0697">Rotamase</keyword>
<protein>
    <recommendedName>
        <fullName evidence="6">Peptidyl-prolyl cis-trans isomerase</fullName>
        <ecNumber evidence="6">5.2.1.8</ecNumber>
    </recommendedName>
</protein>
<feature type="domain" description="PPIase FKBP-type" evidence="7">
    <location>
        <begin position="174"/>
        <end position="260"/>
    </location>
</feature>
<proteinExistence type="inferred from homology"/>
<dbReference type="InterPro" id="IPR036944">
    <property type="entry name" value="PPIase_FKBP_N_sf"/>
</dbReference>
<dbReference type="InterPro" id="IPR000774">
    <property type="entry name" value="PPIase_FKBP_N"/>
</dbReference>
<dbReference type="PANTHER" id="PTHR43811:SF19">
    <property type="entry name" value="39 KDA FK506-BINDING NUCLEAR PROTEIN"/>
    <property type="match status" value="1"/>
</dbReference>
<gene>
    <name evidence="8" type="ORF">SAMN05421820_11242</name>
</gene>
<dbReference type="GO" id="GO:0003755">
    <property type="term" value="F:peptidyl-prolyl cis-trans isomerase activity"/>
    <property type="evidence" value="ECO:0007669"/>
    <property type="project" value="UniProtKB-UniRule"/>
</dbReference>
<organism evidence="8 9">
    <name type="scientific">Pedobacter steynii</name>
    <dbReference type="NCBI Taxonomy" id="430522"/>
    <lineage>
        <taxon>Bacteria</taxon>
        <taxon>Pseudomonadati</taxon>
        <taxon>Bacteroidota</taxon>
        <taxon>Sphingobacteriia</taxon>
        <taxon>Sphingobacteriales</taxon>
        <taxon>Sphingobacteriaceae</taxon>
        <taxon>Pedobacter</taxon>
    </lineage>
</organism>
<dbReference type="Pfam" id="PF01346">
    <property type="entry name" value="FKBP_N"/>
    <property type="match status" value="1"/>
</dbReference>
<accession>A0A1H0H6Y5</accession>
<dbReference type="FunFam" id="3.10.50.40:FF:000006">
    <property type="entry name" value="Peptidyl-prolyl cis-trans isomerase"/>
    <property type="match status" value="1"/>
</dbReference>
<sequence length="262" mass="28772">MLIFLRILCTFPTKLKPLKLMKRIFITLLLPFCTLITLAQTKGKKATATKKTSTQKATTKVTFSNSLDSASYAFGANMASSMKNDGLGALNYDLLVKGLKDAFEGKTLLISKEQSQLPISNLFNGLSKKKFAANIAEGKNFLENNKKQPGVQVTPSGLQYIVVKAGDGIKPKVTDTVLAHYKGTLLNGKQFDSSYDRNEPLSLPLNRVIAGWTEGMQLMPAGSKYKFFIPYQLAYGERGAGQDIPPYSTLIFEVELLKVNGK</sequence>
<dbReference type="InterPro" id="IPR001179">
    <property type="entry name" value="PPIase_FKBP_dom"/>
</dbReference>
<dbReference type="PROSITE" id="PS50059">
    <property type="entry name" value="FKBP_PPIASE"/>
    <property type="match status" value="1"/>
</dbReference>
<dbReference type="EC" id="5.2.1.8" evidence="6"/>
<dbReference type="PANTHER" id="PTHR43811">
    <property type="entry name" value="FKBP-TYPE PEPTIDYL-PROLYL CIS-TRANS ISOMERASE FKPA"/>
    <property type="match status" value="1"/>
</dbReference>
<comment type="catalytic activity">
    <reaction evidence="1 5 6">
        <text>[protein]-peptidylproline (omega=180) = [protein]-peptidylproline (omega=0)</text>
        <dbReference type="Rhea" id="RHEA:16237"/>
        <dbReference type="Rhea" id="RHEA-COMP:10747"/>
        <dbReference type="Rhea" id="RHEA-COMP:10748"/>
        <dbReference type="ChEBI" id="CHEBI:83833"/>
        <dbReference type="ChEBI" id="CHEBI:83834"/>
        <dbReference type="EC" id="5.2.1.8"/>
    </reaction>
</comment>
<reference evidence="9" key="1">
    <citation type="submission" date="2016-10" db="EMBL/GenBank/DDBJ databases">
        <authorList>
            <person name="Varghese N."/>
            <person name="Submissions S."/>
        </authorList>
    </citation>
    <scope>NUCLEOTIDE SEQUENCE [LARGE SCALE GENOMIC DNA]</scope>
    <source>
        <strain evidence="9">DSM 19110</strain>
    </source>
</reference>
<dbReference type="STRING" id="430522.BFS30_12325"/>
<dbReference type="Pfam" id="PF00254">
    <property type="entry name" value="FKBP_C"/>
    <property type="match status" value="1"/>
</dbReference>
<evidence type="ECO:0000256" key="2">
    <source>
        <dbReference type="ARBA" id="ARBA00006577"/>
    </source>
</evidence>
<evidence type="ECO:0000313" key="9">
    <source>
        <dbReference type="Proteomes" id="UP000183200"/>
    </source>
</evidence>
<dbReference type="AlphaFoldDB" id="A0A1H0H6Y5"/>
<evidence type="ECO:0000256" key="1">
    <source>
        <dbReference type="ARBA" id="ARBA00000971"/>
    </source>
</evidence>
<name>A0A1H0H6Y5_9SPHI</name>
<dbReference type="Proteomes" id="UP000183200">
    <property type="component" value="Unassembled WGS sequence"/>
</dbReference>
<dbReference type="GO" id="GO:0006457">
    <property type="term" value="P:protein folding"/>
    <property type="evidence" value="ECO:0007669"/>
    <property type="project" value="InterPro"/>
</dbReference>